<dbReference type="EMBL" id="CP045705">
    <property type="protein sequence ID" value="QNE85152.1"/>
    <property type="molecule type" value="Genomic_DNA"/>
</dbReference>
<accession>A0ABX6RWJ6</accession>
<gene>
    <name evidence="1" type="ORF">F0345_29215</name>
</gene>
<proteinExistence type="predicted"/>
<organism evidence="1 2">
    <name type="scientific">Streptomyces rutgersensis</name>
    <dbReference type="NCBI Taxonomy" id="53451"/>
    <lineage>
        <taxon>Bacteria</taxon>
        <taxon>Bacillati</taxon>
        <taxon>Actinomycetota</taxon>
        <taxon>Actinomycetes</taxon>
        <taxon>Kitasatosporales</taxon>
        <taxon>Streptomycetaceae</taxon>
        <taxon>Streptomyces</taxon>
        <taxon>Streptomyces diastaticus group</taxon>
    </lineage>
</organism>
<protein>
    <submittedName>
        <fullName evidence="1">Uncharacterized protein</fullName>
    </submittedName>
</protein>
<sequence length="109" mass="11413">MAVVMSGSGDDGVHFNTTSVRGDDAVEGLADLLMGPGGAQGAVVMHPGLIGVVVKKGIDVMWMARPPIHVEKGDGQWQISIEGAEEGEVHAFSAADVEQLLAQLKQEYT</sequence>
<evidence type="ECO:0000313" key="2">
    <source>
        <dbReference type="Proteomes" id="UP000515764"/>
    </source>
</evidence>
<dbReference type="RefSeq" id="WP_185393901.1">
    <property type="nucleotide sequence ID" value="NZ_CP045705.1"/>
</dbReference>
<geneLocation type="plasmid" evidence="1 2">
    <name>unnamed1</name>
</geneLocation>
<name>A0ABX6RWJ6_9ACTN</name>
<evidence type="ECO:0000313" key="1">
    <source>
        <dbReference type="EMBL" id="QNE85152.1"/>
    </source>
</evidence>
<keyword evidence="2" id="KW-1185">Reference proteome</keyword>
<keyword evidence="1" id="KW-0614">Plasmid</keyword>
<dbReference type="Proteomes" id="UP000515764">
    <property type="component" value="Plasmid unnamed1"/>
</dbReference>
<reference evidence="2" key="1">
    <citation type="submission" date="2019-10" db="EMBL/GenBank/DDBJ databases">
        <title>Antimicrobial potential of Antarctic Bacteria.</title>
        <authorList>
            <person name="Benaud N."/>
            <person name="Edwards R.J."/>
            <person name="Ferrari B.C."/>
        </authorList>
    </citation>
    <scope>NUCLEOTIDE SEQUENCE [LARGE SCALE GENOMIC DNA]</scope>
    <source>
        <strain evidence="2">NBH77</strain>
        <plasmid evidence="2">unnamed1</plasmid>
    </source>
</reference>